<feature type="compositionally biased region" description="Basic and acidic residues" evidence="1">
    <location>
        <begin position="1"/>
        <end position="11"/>
    </location>
</feature>
<dbReference type="OrthoDB" id="1908104at2759"/>
<comment type="caution">
    <text evidence="2">The sequence shown here is derived from an EMBL/GenBank/DDBJ whole genome shotgun (WGS) entry which is preliminary data.</text>
</comment>
<proteinExistence type="predicted"/>
<gene>
    <name evidence="2" type="ORF">E2I00_007679</name>
</gene>
<reference evidence="2 3" key="1">
    <citation type="journal article" date="2019" name="PLoS ONE">
        <title>Genomic analyses reveal an absence of contemporary introgressive admixture between fin whales and blue whales, despite known hybrids.</title>
        <authorList>
            <person name="Westbury M.V."/>
            <person name="Petersen B."/>
            <person name="Lorenzen E.D."/>
        </authorList>
    </citation>
    <scope>NUCLEOTIDE SEQUENCE [LARGE SCALE GENOMIC DNA]</scope>
    <source>
        <strain evidence="2">FinWhale-01</strain>
    </source>
</reference>
<organism evidence="2 3">
    <name type="scientific">Balaenoptera physalus</name>
    <name type="common">Fin whale</name>
    <name type="synonym">Balaena physalus</name>
    <dbReference type="NCBI Taxonomy" id="9770"/>
    <lineage>
        <taxon>Eukaryota</taxon>
        <taxon>Metazoa</taxon>
        <taxon>Chordata</taxon>
        <taxon>Craniata</taxon>
        <taxon>Vertebrata</taxon>
        <taxon>Euteleostomi</taxon>
        <taxon>Mammalia</taxon>
        <taxon>Eutheria</taxon>
        <taxon>Laurasiatheria</taxon>
        <taxon>Artiodactyla</taxon>
        <taxon>Whippomorpha</taxon>
        <taxon>Cetacea</taxon>
        <taxon>Mysticeti</taxon>
        <taxon>Balaenopteridae</taxon>
        <taxon>Balaenoptera</taxon>
    </lineage>
</organism>
<evidence type="ECO:0000313" key="3">
    <source>
        <dbReference type="Proteomes" id="UP000437017"/>
    </source>
</evidence>
<evidence type="ECO:0000313" key="2">
    <source>
        <dbReference type="EMBL" id="KAB0407505.1"/>
    </source>
</evidence>
<feature type="region of interest" description="Disordered" evidence="1">
    <location>
        <begin position="1"/>
        <end position="28"/>
    </location>
</feature>
<name>A0A6A1QFF6_BALPH</name>
<dbReference type="Proteomes" id="UP000437017">
    <property type="component" value="Unassembled WGS sequence"/>
</dbReference>
<sequence length="58" mass="6500">MGDGSKRREVRGPGQRLSPGTPDLPPSLPQLKLRCDFEILMVPWQNSSQLLKHDCVTL</sequence>
<dbReference type="EMBL" id="SGJD01000036">
    <property type="protein sequence ID" value="KAB0407505.1"/>
    <property type="molecule type" value="Genomic_DNA"/>
</dbReference>
<accession>A0A6A1QFF6</accession>
<protein>
    <submittedName>
        <fullName evidence="2">Uncharacterized protein</fullName>
    </submittedName>
</protein>
<dbReference type="AlphaFoldDB" id="A0A6A1QFF6"/>
<keyword evidence="3" id="KW-1185">Reference proteome</keyword>
<evidence type="ECO:0000256" key="1">
    <source>
        <dbReference type="SAM" id="MobiDB-lite"/>
    </source>
</evidence>